<evidence type="ECO:0000256" key="2">
    <source>
        <dbReference type="SAM" id="Phobius"/>
    </source>
</evidence>
<dbReference type="AlphaFoldDB" id="A0A6C0AU07"/>
<feature type="transmembrane region" description="Helical" evidence="2">
    <location>
        <begin position="51"/>
        <end position="75"/>
    </location>
</feature>
<keyword evidence="2" id="KW-0472">Membrane</keyword>
<reference evidence="3" key="1">
    <citation type="journal article" date="2020" name="Nature">
        <title>Giant virus diversity and host interactions through global metagenomics.</title>
        <authorList>
            <person name="Schulz F."/>
            <person name="Roux S."/>
            <person name="Paez-Espino D."/>
            <person name="Jungbluth S."/>
            <person name="Walsh D.A."/>
            <person name="Denef V.J."/>
            <person name="McMahon K.D."/>
            <person name="Konstantinidis K.T."/>
            <person name="Eloe-Fadrosh E.A."/>
            <person name="Kyrpides N.C."/>
            <person name="Woyke T."/>
        </authorList>
    </citation>
    <scope>NUCLEOTIDE SEQUENCE</scope>
    <source>
        <strain evidence="3">GVMAG-S-ERX555943-30</strain>
    </source>
</reference>
<accession>A0A6C0AU07</accession>
<feature type="transmembrane region" description="Helical" evidence="2">
    <location>
        <begin position="12"/>
        <end position="31"/>
    </location>
</feature>
<protein>
    <submittedName>
        <fullName evidence="3">Uncharacterized protein</fullName>
    </submittedName>
</protein>
<evidence type="ECO:0000256" key="1">
    <source>
        <dbReference type="SAM" id="MobiDB-lite"/>
    </source>
</evidence>
<sequence>MKLLKLIPSFKPVEIVLLVVFILFLVMPMPMPRMVTNAISNPLGMAGLLLAALYLFFSVHPVVAVLFVFVAYELMNRSSEEQKKMKIADPTPSQQVKDSKMKKMNPPKKTTLEEEVVDKMAPIGHSDMSVYTASTFKPVAEDVGSASLV</sequence>
<organism evidence="3">
    <name type="scientific">viral metagenome</name>
    <dbReference type="NCBI Taxonomy" id="1070528"/>
    <lineage>
        <taxon>unclassified sequences</taxon>
        <taxon>metagenomes</taxon>
        <taxon>organismal metagenomes</taxon>
    </lineage>
</organism>
<name>A0A6C0AU07_9ZZZZ</name>
<keyword evidence="2" id="KW-1133">Transmembrane helix</keyword>
<feature type="region of interest" description="Disordered" evidence="1">
    <location>
        <begin position="79"/>
        <end position="110"/>
    </location>
</feature>
<evidence type="ECO:0000313" key="3">
    <source>
        <dbReference type="EMBL" id="QHS83272.1"/>
    </source>
</evidence>
<keyword evidence="2" id="KW-0812">Transmembrane</keyword>
<dbReference type="EMBL" id="MN738751">
    <property type="protein sequence ID" value="QHS83272.1"/>
    <property type="molecule type" value="Genomic_DNA"/>
</dbReference>
<proteinExistence type="predicted"/>